<reference evidence="2" key="2">
    <citation type="journal article" date="2018" name="Mol. Plant Microbe Interact.">
        <title>Genome sequence resources for the wheat stripe rust pathogen (Puccinia striiformis f. sp. tritici) and the barley stripe rust pathogen (Puccinia striiformis f. sp. hordei).</title>
        <authorList>
            <person name="Xia C."/>
            <person name="Wang M."/>
            <person name="Yin C."/>
            <person name="Cornejo O.E."/>
            <person name="Hulbert S.H."/>
            <person name="Chen X."/>
        </authorList>
    </citation>
    <scope>NUCLEOTIDE SEQUENCE [LARGE SCALE GENOMIC DNA]</scope>
    <source>
        <strain evidence="2">93-210</strain>
    </source>
</reference>
<dbReference type="EMBL" id="CM045873">
    <property type="protein sequence ID" value="KAI7947430.1"/>
    <property type="molecule type" value="Genomic_DNA"/>
</dbReference>
<dbReference type="Proteomes" id="UP001060170">
    <property type="component" value="Chromosome 9"/>
</dbReference>
<reference evidence="1 2" key="3">
    <citation type="journal article" date="2022" name="Microbiol. Spectr.">
        <title>Folding features and dynamics of 3D genome architecture in plant fungal pathogens.</title>
        <authorList>
            <person name="Xia C."/>
        </authorList>
    </citation>
    <scope>NUCLEOTIDE SEQUENCE [LARGE SCALE GENOMIC DNA]</scope>
    <source>
        <strain evidence="1 2">93-210</strain>
    </source>
</reference>
<gene>
    <name evidence="1" type="ORF">MJO28_009338</name>
</gene>
<proteinExistence type="predicted"/>
<comment type="caution">
    <text evidence="1">The sequence shown here is derived from an EMBL/GenBank/DDBJ whole genome shotgun (WGS) entry which is preliminary data.</text>
</comment>
<name>A0ACC0E6T1_9BASI</name>
<evidence type="ECO:0000313" key="1">
    <source>
        <dbReference type="EMBL" id="KAI7947430.1"/>
    </source>
</evidence>
<accession>A0ACC0E6T1</accession>
<keyword evidence="2" id="KW-1185">Reference proteome</keyword>
<sequence length="104" mass="12010">MLLERGLSFWSQREITESWRTGEYLGFATKYKPVARKVKPVNREMPLGLNPPLRRPPLSRDTYRGLSRSMADPFIPKGRVTEESLEVVNFGPDDWLYSAELNPV</sequence>
<protein>
    <submittedName>
        <fullName evidence="1">Uncharacterized protein</fullName>
    </submittedName>
</protein>
<evidence type="ECO:0000313" key="2">
    <source>
        <dbReference type="Proteomes" id="UP001060170"/>
    </source>
</evidence>
<reference evidence="2" key="1">
    <citation type="journal article" date="2018" name="BMC Genomics">
        <title>Genomic insights into host adaptation between the wheat stripe rust pathogen (Puccinia striiformis f. sp. tritici) and the barley stripe rust pathogen (Puccinia striiformis f. sp. hordei).</title>
        <authorList>
            <person name="Xia C."/>
            <person name="Wang M."/>
            <person name="Yin C."/>
            <person name="Cornejo O.E."/>
            <person name="Hulbert S.H."/>
            <person name="Chen X."/>
        </authorList>
    </citation>
    <scope>NUCLEOTIDE SEQUENCE [LARGE SCALE GENOMIC DNA]</scope>
    <source>
        <strain evidence="2">93-210</strain>
    </source>
</reference>
<organism evidence="1 2">
    <name type="scientific">Puccinia striiformis f. sp. tritici</name>
    <dbReference type="NCBI Taxonomy" id="168172"/>
    <lineage>
        <taxon>Eukaryota</taxon>
        <taxon>Fungi</taxon>
        <taxon>Dikarya</taxon>
        <taxon>Basidiomycota</taxon>
        <taxon>Pucciniomycotina</taxon>
        <taxon>Pucciniomycetes</taxon>
        <taxon>Pucciniales</taxon>
        <taxon>Pucciniaceae</taxon>
        <taxon>Puccinia</taxon>
    </lineage>
</organism>